<evidence type="ECO:0000259" key="13">
    <source>
        <dbReference type="Pfam" id="PF02983"/>
    </source>
</evidence>
<evidence type="ECO:0000256" key="8">
    <source>
        <dbReference type="PIRSR" id="PIRSR001134-1"/>
    </source>
</evidence>
<accession>G5D8X5</accession>
<dbReference type="InterPro" id="IPR001254">
    <property type="entry name" value="Trypsin_dom"/>
</dbReference>
<evidence type="ECO:0000256" key="4">
    <source>
        <dbReference type="ARBA" id="ARBA00022801"/>
    </source>
</evidence>
<evidence type="ECO:0000256" key="5">
    <source>
        <dbReference type="ARBA" id="ARBA00022825"/>
    </source>
</evidence>
<dbReference type="RefSeq" id="WP_123647249.1">
    <property type="nucleotide sequence ID" value="NZ_RCTY01000023.1"/>
</dbReference>
<feature type="disulfide bond" evidence="9">
    <location>
        <begin position="220"/>
        <end position="240"/>
    </location>
</feature>
<feature type="active site" description="Charge relay system" evidence="8">
    <location>
        <position position="239"/>
    </location>
</feature>
<reference evidence="14" key="1">
    <citation type="journal article" date="2011" name="Antimicrob. Agents Chemother.">
        <title>Identification and Characterization of the Anti-Methicillin-Resistant Staphylococcus aureus WAP-8294A2 Biosynthetic Gene Cluster from Lysobacter enzymogenes OH11.</title>
        <authorList>
            <person name="Zhang W."/>
            <person name="Li Y."/>
            <person name="Qian G."/>
            <person name="Wang Y."/>
            <person name="Chen H."/>
            <person name="Li Y.Z."/>
            <person name="Liu F."/>
            <person name="Shen Y."/>
            <person name="Du L."/>
        </authorList>
    </citation>
    <scope>NUCLEOTIDE SEQUENCE</scope>
    <source>
        <strain evidence="14">OH11</strain>
    </source>
</reference>
<feature type="chain" id="PRO_5036439043" evidence="11">
    <location>
        <begin position="27"/>
        <end position="408"/>
    </location>
</feature>
<name>G5D8X5_LYSEN</name>
<evidence type="ECO:0000256" key="11">
    <source>
        <dbReference type="SAM" id="SignalP"/>
    </source>
</evidence>
<feature type="disulfide bond" evidence="9">
    <location>
        <begin position="346"/>
        <end position="380"/>
    </location>
</feature>
<dbReference type="EMBL" id="RCTY01000023">
    <property type="protein sequence ID" value="ROU07256.1"/>
    <property type="molecule type" value="Genomic_DNA"/>
</dbReference>
<feature type="disulfide bond" evidence="9">
    <location>
        <begin position="310"/>
        <end position="320"/>
    </location>
</feature>
<feature type="active site" description="Charge relay system" evidence="8">
    <location>
        <position position="352"/>
    </location>
</feature>
<sequence length="408" mass="42351">MPQASVRASALSILGLLALSAHSAHAQPPAAPAERASNPIAGVGAAALRDGEVSPDRARQQWRAQRDAVAGEAAARRALGDDFAGSWIESEPGGGYRLVVASAGAVRVAGASVAGVEIRPVARNWRRLQASKQRLDQALQSRRPGLHKPLTGVYTWHVDPASNRVVVRIARDAQAQAVDFAAASGADADALRFEYLDGAPQTTNWIFGGLSYITAYGGGCTAGFVAYKAGVPGVVTAGHCGKAPDKIDVDWSGIGRTPFGQFVHSRFPTADRGWIASSSSFAVSPQIYDWAGNYITVKGSIEAPVGATVCRAGPKTGYRCGQITAKQVTVNYPQGAVYGMTESNACSGFGDSGGPWIDGGGQAQGIQSGNQGNSSAGHNCDTPAAQRKSWFDPLNSILGEYGLVLTTG</sequence>
<dbReference type="GO" id="GO:0004252">
    <property type="term" value="F:serine-type endopeptidase activity"/>
    <property type="evidence" value="ECO:0007669"/>
    <property type="project" value="InterPro"/>
</dbReference>
<dbReference type="Gene3D" id="3.30.300.50">
    <property type="match status" value="2"/>
</dbReference>
<evidence type="ECO:0000256" key="6">
    <source>
        <dbReference type="ARBA" id="ARBA00023145"/>
    </source>
</evidence>
<dbReference type="Pfam" id="PF02983">
    <property type="entry name" value="Pro_Al_protease"/>
    <property type="match status" value="1"/>
</dbReference>
<dbReference type="InterPro" id="IPR004236">
    <property type="entry name" value="Pept_S1_alpha_lytic"/>
</dbReference>
<evidence type="ECO:0000256" key="10">
    <source>
        <dbReference type="SAM" id="MobiDB-lite"/>
    </source>
</evidence>
<dbReference type="GO" id="GO:0005576">
    <property type="term" value="C:extracellular region"/>
    <property type="evidence" value="ECO:0007669"/>
    <property type="project" value="InterPro"/>
</dbReference>
<dbReference type="InterPro" id="IPR037295">
    <property type="entry name" value="Alpha-lytic_protease_prodomain"/>
</dbReference>
<dbReference type="AlphaFoldDB" id="G5D8X5"/>
<evidence type="ECO:0000256" key="1">
    <source>
        <dbReference type="ARBA" id="ARBA00007664"/>
    </source>
</evidence>
<evidence type="ECO:0000313" key="15">
    <source>
        <dbReference type="EMBL" id="ROU07256.1"/>
    </source>
</evidence>
<feature type="domain" description="Peptidase S1" evidence="12">
    <location>
        <begin position="233"/>
        <end position="390"/>
    </location>
</feature>
<reference evidence="15 16" key="2">
    <citation type="submission" date="2018-10" db="EMBL/GenBank/DDBJ databases">
        <title>The genome of Lysobacter enzymogenes OH11.</title>
        <authorList>
            <person name="Liu F."/>
            <person name="Zhao Y."/>
            <person name="Qian G."/>
            <person name="Chen Y."/>
            <person name="Xu H."/>
        </authorList>
    </citation>
    <scope>NUCLEOTIDE SEQUENCE [LARGE SCALE GENOMIC DNA]</scope>
    <source>
        <strain evidence="15 16">OH11</strain>
    </source>
</reference>
<dbReference type="InterPro" id="IPR035070">
    <property type="entry name" value="Streptogrisin_prodomain"/>
</dbReference>
<dbReference type="InterPro" id="IPR009003">
    <property type="entry name" value="Peptidase_S1_PA"/>
</dbReference>
<feature type="compositionally biased region" description="Polar residues" evidence="10">
    <location>
        <begin position="364"/>
        <end position="377"/>
    </location>
</feature>
<keyword evidence="7 9" id="KW-1015">Disulfide bond</keyword>
<evidence type="ECO:0000256" key="2">
    <source>
        <dbReference type="ARBA" id="ARBA00022670"/>
    </source>
</evidence>
<dbReference type="CDD" id="cd21112">
    <property type="entry name" value="alphaLP-like"/>
    <property type="match status" value="1"/>
</dbReference>
<dbReference type="PIRSF" id="PIRSF001134">
    <property type="entry name" value="Streptogrisin"/>
    <property type="match status" value="1"/>
</dbReference>
<dbReference type="Gene3D" id="2.40.10.10">
    <property type="entry name" value="Trypsin-like serine proteases"/>
    <property type="match status" value="2"/>
</dbReference>
<evidence type="ECO:0000259" key="12">
    <source>
        <dbReference type="Pfam" id="PF00089"/>
    </source>
</evidence>
<keyword evidence="4" id="KW-0378">Hydrolase</keyword>
<gene>
    <name evidence="15" type="ORF">D9T17_09830</name>
</gene>
<evidence type="ECO:0000256" key="9">
    <source>
        <dbReference type="PIRSR" id="PIRSR001134-2"/>
    </source>
</evidence>
<evidence type="ECO:0000256" key="7">
    <source>
        <dbReference type="ARBA" id="ARBA00023157"/>
    </source>
</evidence>
<dbReference type="SUPFAM" id="SSF54806">
    <property type="entry name" value="Alpha-lytic protease prodomain"/>
    <property type="match status" value="2"/>
</dbReference>
<dbReference type="InterPro" id="IPR043504">
    <property type="entry name" value="Peptidase_S1_PA_chymotrypsin"/>
</dbReference>
<dbReference type="GO" id="GO:0006508">
    <property type="term" value="P:proteolysis"/>
    <property type="evidence" value="ECO:0007669"/>
    <property type="project" value="UniProtKB-KW"/>
</dbReference>
<organism evidence="14">
    <name type="scientific">Lysobacter enzymogenes</name>
    <dbReference type="NCBI Taxonomy" id="69"/>
    <lineage>
        <taxon>Bacteria</taxon>
        <taxon>Pseudomonadati</taxon>
        <taxon>Pseudomonadota</taxon>
        <taxon>Gammaproteobacteria</taxon>
        <taxon>Lysobacterales</taxon>
        <taxon>Lysobacteraceae</taxon>
        <taxon>Lysobacter</taxon>
    </lineage>
</organism>
<proteinExistence type="inferred from homology"/>
<dbReference type="Pfam" id="PF00089">
    <property type="entry name" value="Trypsin"/>
    <property type="match status" value="1"/>
</dbReference>
<feature type="signal peptide" evidence="11">
    <location>
        <begin position="1"/>
        <end position="26"/>
    </location>
</feature>
<keyword evidence="6" id="KW-0865">Zymogen</keyword>
<feature type="active site" description="Charge relay system" evidence="8">
    <location>
        <position position="271"/>
    </location>
</feature>
<dbReference type="InterPro" id="IPR001316">
    <property type="entry name" value="Pept_S1A_streptogrisin"/>
</dbReference>
<protein>
    <submittedName>
        <fullName evidence="14">Lytic endopeptidase preproenzyme</fullName>
    </submittedName>
    <submittedName>
        <fullName evidence="15">S1 family peptidase</fullName>
    </submittedName>
</protein>
<feature type="region of interest" description="Disordered" evidence="10">
    <location>
        <begin position="357"/>
        <end position="381"/>
    </location>
</feature>
<keyword evidence="3 11" id="KW-0732">Signal</keyword>
<dbReference type="SUPFAM" id="SSF50494">
    <property type="entry name" value="Trypsin-like serine proteases"/>
    <property type="match status" value="1"/>
</dbReference>
<comment type="similarity">
    <text evidence="1">Belongs to the peptidase S1 family.</text>
</comment>
<evidence type="ECO:0000313" key="14">
    <source>
        <dbReference type="EMBL" id="AEP18660.1"/>
    </source>
</evidence>
<dbReference type="EMBL" id="JN596952">
    <property type="protein sequence ID" value="AEP18660.1"/>
    <property type="molecule type" value="Genomic_DNA"/>
</dbReference>
<evidence type="ECO:0000313" key="16">
    <source>
        <dbReference type="Proteomes" id="UP000275910"/>
    </source>
</evidence>
<feature type="domain" description="Peptidase S1A alpha-lytic prodomain" evidence="13">
    <location>
        <begin position="125"/>
        <end position="188"/>
    </location>
</feature>
<evidence type="ECO:0000256" key="3">
    <source>
        <dbReference type="ARBA" id="ARBA00022729"/>
    </source>
</evidence>
<dbReference type="Proteomes" id="UP000275910">
    <property type="component" value="Unassembled WGS sequence"/>
</dbReference>
<keyword evidence="2" id="KW-0645">Protease</keyword>
<dbReference type="PRINTS" id="PR00861">
    <property type="entry name" value="ALYTICPTASE"/>
</dbReference>
<keyword evidence="5" id="KW-0720">Serine protease</keyword>